<feature type="domain" description="Molybdopterin-guanine dinucleotide biosynthesis protein B (MobB)" evidence="1">
    <location>
        <begin position="5"/>
        <end position="121"/>
    </location>
</feature>
<evidence type="ECO:0000313" key="3">
    <source>
        <dbReference type="Proteomes" id="UP000093267"/>
    </source>
</evidence>
<reference evidence="2 3" key="1">
    <citation type="submission" date="2016-03" db="EMBL/GenBank/DDBJ databases">
        <title>Pediococcus and Lactobacillus from brewery environment - whole genome sequencing and assembly.</title>
        <authorList>
            <person name="Behr J."/>
            <person name="Geissler A.J."/>
            <person name="Vogel R.F."/>
        </authorList>
    </citation>
    <scope>NUCLEOTIDE SEQUENCE [LARGE SCALE GENOMIC DNA]</scope>
    <source>
        <strain evidence="2 3">TMW 1.1995</strain>
    </source>
</reference>
<dbReference type="RefSeq" id="WP_065911394.1">
    <property type="nucleotide sequence ID" value="NZ_CP014915.1"/>
</dbReference>
<dbReference type="Pfam" id="PF03205">
    <property type="entry name" value="MobB"/>
    <property type="match status" value="1"/>
</dbReference>
<proteinExistence type="predicted"/>
<sequence>MAVTFQVIGFKKSGKTAVVEAATQALADKGLTVAVLKHNSHDASMDVPGTDTDRFSHAGAATTVLVSENGVFTNQQNVQPTAAELIAQLPTNPDVVLVEGFKDADYPKLAMLRAGDNATDFADDTNVALFGSLTVHIQAQLTSLEAITEWLVDRITKEVSQHA</sequence>
<organism evidence="2 3">
    <name type="scientific">Secundilactobacillus paracollinoides</name>
    <dbReference type="NCBI Taxonomy" id="240427"/>
    <lineage>
        <taxon>Bacteria</taxon>
        <taxon>Bacillati</taxon>
        <taxon>Bacillota</taxon>
        <taxon>Bacilli</taxon>
        <taxon>Lactobacillales</taxon>
        <taxon>Lactobacillaceae</taxon>
        <taxon>Secundilactobacillus</taxon>
    </lineage>
</organism>
<dbReference type="PANTHER" id="PTHR40072">
    <property type="entry name" value="MOLYBDOPTERIN-GUANINE DINUCLEOTIDE BIOSYNTHESIS ADAPTER PROTEIN-RELATED"/>
    <property type="match status" value="1"/>
</dbReference>
<dbReference type="NCBIfam" id="TIGR00176">
    <property type="entry name" value="mobB"/>
    <property type="match status" value="1"/>
</dbReference>
<dbReference type="InterPro" id="IPR052539">
    <property type="entry name" value="MGD_biosynthesis_adapter"/>
</dbReference>
<dbReference type="Gene3D" id="3.40.50.300">
    <property type="entry name" value="P-loop containing nucleotide triphosphate hydrolases"/>
    <property type="match status" value="1"/>
</dbReference>
<dbReference type="Proteomes" id="UP000093267">
    <property type="component" value="Chromosome"/>
</dbReference>
<dbReference type="KEGG" id="lpd:AYR62_00760"/>
<dbReference type="GO" id="GO:0006777">
    <property type="term" value="P:Mo-molybdopterin cofactor biosynthetic process"/>
    <property type="evidence" value="ECO:0007669"/>
    <property type="project" value="InterPro"/>
</dbReference>
<dbReference type="PANTHER" id="PTHR40072:SF1">
    <property type="entry name" value="MOLYBDOPTERIN-GUANINE DINUCLEOTIDE BIOSYNTHESIS ADAPTER PROTEIN"/>
    <property type="match status" value="1"/>
</dbReference>
<dbReference type="InterPro" id="IPR027417">
    <property type="entry name" value="P-loop_NTPase"/>
</dbReference>
<dbReference type="SUPFAM" id="SSF52540">
    <property type="entry name" value="P-loop containing nucleoside triphosphate hydrolases"/>
    <property type="match status" value="1"/>
</dbReference>
<dbReference type="EMBL" id="CP014924">
    <property type="protein sequence ID" value="ANZ66069.1"/>
    <property type="molecule type" value="Genomic_DNA"/>
</dbReference>
<accession>A0A1B2IVM0</accession>
<name>A0A1B2IVM0_9LACO</name>
<dbReference type="OrthoDB" id="9786803at2"/>
<dbReference type="AlphaFoldDB" id="A0A1B2IVM0"/>
<dbReference type="InterPro" id="IPR004435">
    <property type="entry name" value="MobB_dom"/>
</dbReference>
<evidence type="ECO:0000313" key="2">
    <source>
        <dbReference type="EMBL" id="ANZ66069.1"/>
    </source>
</evidence>
<dbReference type="STRING" id="240427.AYR62_00760"/>
<gene>
    <name evidence="2" type="ORF">AYR63_02180</name>
</gene>
<protein>
    <recommendedName>
        <fullName evidence="1">Molybdopterin-guanine dinucleotide biosynthesis protein B (MobB) domain-containing protein</fullName>
    </recommendedName>
</protein>
<dbReference type="GO" id="GO:0005525">
    <property type="term" value="F:GTP binding"/>
    <property type="evidence" value="ECO:0007669"/>
    <property type="project" value="InterPro"/>
</dbReference>
<keyword evidence="3" id="KW-1185">Reference proteome</keyword>
<evidence type="ECO:0000259" key="1">
    <source>
        <dbReference type="Pfam" id="PF03205"/>
    </source>
</evidence>